<evidence type="ECO:0000313" key="1">
    <source>
        <dbReference type="EMBL" id="AXA34954.1"/>
    </source>
</evidence>
<proteinExistence type="predicted"/>
<accession>A0A2Z4Y1P9</accession>
<evidence type="ECO:0000313" key="2">
    <source>
        <dbReference type="Proteomes" id="UP000262583"/>
    </source>
</evidence>
<sequence>MGVGMIAGVCGPTAGFKGGENPTSGILFGMSTLEEAEFLFAGRPPGGEDKRI</sequence>
<name>A0A2Z4Y1P9_SUMC1</name>
<protein>
    <submittedName>
        <fullName evidence="1">Uncharacterized protein</fullName>
    </submittedName>
</protein>
<gene>
    <name evidence="1" type="ORF">BRCON_0177</name>
</gene>
<dbReference type="Proteomes" id="UP000262583">
    <property type="component" value="Chromosome"/>
</dbReference>
<organism evidence="1 2">
    <name type="scientific">Sumerlaea chitinivorans</name>
    <dbReference type="NCBI Taxonomy" id="2250252"/>
    <lineage>
        <taxon>Bacteria</taxon>
        <taxon>Candidatus Sumerlaeota</taxon>
        <taxon>Candidatus Sumerlaeia</taxon>
        <taxon>Candidatus Sumerlaeales</taxon>
        <taxon>Candidatus Sumerlaeaceae</taxon>
        <taxon>Candidatus Sumerlaea</taxon>
    </lineage>
</organism>
<reference evidence="1 2" key="1">
    <citation type="submission" date="2018-05" db="EMBL/GenBank/DDBJ databases">
        <title>A metagenomic window into the 2 km-deep terrestrial subsurface aquifer revealed taxonomically and functionally diverse microbial community comprising novel uncultured bacterial lineages.</title>
        <authorList>
            <person name="Kadnikov V.V."/>
            <person name="Mardanov A.V."/>
            <person name="Beletsky A.V."/>
            <person name="Banks D."/>
            <person name="Pimenov N.V."/>
            <person name="Frank Y.A."/>
            <person name="Karnachuk O.V."/>
            <person name="Ravin N.V."/>
        </authorList>
    </citation>
    <scope>NUCLEOTIDE SEQUENCE [LARGE SCALE GENOMIC DNA]</scope>
    <source>
        <strain evidence="1">BY</strain>
    </source>
</reference>
<dbReference type="KEGG" id="schv:BRCON_0177"/>
<dbReference type="AlphaFoldDB" id="A0A2Z4Y1P9"/>
<dbReference type="EMBL" id="CP030759">
    <property type="protein sequence ID" value="AXA34954.1"/>
    <property type="molecule type" value="Genomic_DNA"/>
</dbReference>